<protein>
    <submittedName>
        <fullName evidence="2">Uncharacterized protein</fullName>
    </submittedName>
</protein>
<sequence length="407" mass="45825">MFSKDRKRALTSRYDNHEEQIPRSEIPFTRHVDSSRYNTTVIYPALPPNNNVKLTRRGVVWEFELSAGLRLIEDERDVVYFVPPKEGKYEPETEPEIDVEEEKEEEEEELEDKGNSSEEDISLLHRSTTAPDEVPLHRSYQLHDEANAISLSVGAENDHDHRRRKRPPPNYESHADILGRAQIQHRTDGALRLSGHVILGRSQKPSTRPGLFMMGTKGGAMNAEELQKAFDKKKKEIYNERRNIRAAKLGLLGRRAVSPKTVSPMSERLFPTTSLLLSRAFSSSPRSPAETNSPPKGGRSSPARDYATSRKALTQRRGPDMTPTHLTRRADKNNLSSNSTFVSDKDAIPPLWAMSTPRRREIDISIRHSSAAGSNLVSEDSMRAQSVDSTNSPTRCKSVESGVRPLV</sequence>
<feature type="compositionally biased region" description="Acidic residues" evidence="1">
    <location>
        <begin position="92"/>
        <end position="120"/>
    </location>
</feature>
<reference evidence="2 3" key="1">
    <citation type="journal article" date="2015" name="Genome Biol. Evol.">
        <title>Comparative Genomics of a Bacterivorous Green Alga Reveals Evolutionary Causalities and Consequences of Phago-Mixotrophic Mode of Nutrition.</title>
        <authorList>
            <person name="Burns J.A."/>
            <person name="Paasch A."/>
            <person name="Narechania A."/>
            <person name="Kim E."/>
        </authorList>
    </citation>
    <scope>NUCLEOTIDE SEQUENCE [LARGE SCALE GENOMIC DNA]</scope>
    <source>
        <strain evidence="2 3">PLY_AMNH</strain>
    </source>
</reference>
<keyword evidence="3" id="KW-1185">Reference proteome</keyword>
<comment type="caution">
    <text evidence="2">The sequence shown here is derived from an EMBL/GenBank/DDBJ whole genome shotgun (WGS) entry which is preliminary data.</text>
</comment>
<accession>A0AAE0GY97</accession>
<evidence type="ECO:0000313" key="2">
    <source>
        <dbReference type="EMBL" id="KAK3286301.1"/>
    </source>
</evidence>
<feature type="region of interest" description="Disordered" evidence="1">
    <location>
        <begin position="370"/>
        <end position="407"/>
    </location>
</feature>
<dbReference type="AlphaFoldDB" id="A0AAE0GY97"/>
<dbReference type="Proteomes" id="UP001190700">
    <property type="component" value="Unassembled WGS sequence"/>
</dbReference>
<feature type="compositionally biased region" description="Polar residues" evidence="1">
    <location>
        <begin position="333"/>
        <end position="342"/>
    </location>
</feature>
<feature type="region of interest" description="Disordered" evidence="1">
    <location>
        <begin position="86"/>
        <end position="120"/>
    </location>
</feature>
<feature type="region of interest" description="Disordered" evidence="1">
    <location>
        <begin position="151"/>
        <end position="172"/>
    </location>
</feature>
<evidence type="ECO:0000256" key="1">
    <source>
        <dbReference type="SAM" id="MobiDB-lite"/>
    </source>
</evidence>
<gene>
    <name evidence="2" type="ORF">CYMTET_6138</name>
</gene>
<proteinExistence type="predicted"/>
<feature type="compositionally biased region" description="Low complexity" evidence="1">
    <location>
        <begin position="280"/>
        <end position="289"/>
    </location>
</feature>
<evidence type="ECO:0000313" key="3">
    <source>
        <dbReference type="Proteomes" id="UP001190700"/>
    </source>
</evidence>
<dbReference type="EMBL" id="LGRX02001345">
    <property type="protein sequence ID" value="KAK3286301.1"/>
    <property type="molecule type" value="Genomic_DNA"/>
</dbReference>
<feature type="compositionally biased region" description="Polar residues" evidence="1">
    <location>
        <begin position="370"/>
        <end position="395"/>
    </location>
</feature>
<organism evidence="2 3">
    <name type="scientific">Cymbomonas tetramitiformis</name>
    <dbReference type="NCBI Taxonomy" id="36881"/>
    <lineage>
        <taxon>Eukaryota</taxon>
        <taxon>Viridiplantae</taxon>
        <taxon>Chlorophyta</taxon>
        <taxon>Pyramimonadophyceae</taxon>
        <taxon>Pyramimonadales</taxon>
        <taxon>Pyramimonadaceae</taxon>
        <taxon>Cymbomonas</taxon>
    </lineage>
</organism>
<name>A0AAE0GY97_9CHLO</name>
<feature type="region of interest" description="Disordered" evidence="1">
    <location>
        <begin position="280"/>
        <end position="342"/>
    </location>
</feature>